<dbReference type="InterPro" id="IPR015943">
    <property type="entry name" value="WD40/YVTN_repeat-like_dom_sf"/>
</dbReference>
<dbReference type="AlphaFoldDB" id="A0A0F9F960"/>
<dbReference type="InterPro" id="IPR018391">
    <property type="entry name" value="PQQ_b-propeller_rpt"/>
</dbReference>
<evidence type="ECO:0000313" key="2">
    <source>
        <dbReference type="EMBL" id="KKL82798.1"/>
    </source>
</evidence>
<dbReference type="SUPFAM" id="SSF50998">
    <property type="entry name" value="Quinoprotein alcohol dehydrogenase-like"/>
    <property type="match status" value="1"/>
</dbReference>
<dbReference type="SMART" id="SM00564">
    <property type="entry name" value="PQQ"/>
    <property type="match status" value="5"/>
</dbReference>
<evidence type="ECO:0000259" key="1">
    <source>
        <dbReference type="Pfam" id="PF13360"/>
    </source>
</evidence>
<comment type="caution">
    <text evidence="2">The sequence shown here is derived from an EMBL/GenBank/DDBJ whole genome shotgun (WGS) entry which is preliminary data.</text>
</comment>
<feature type="domain" description="Pyrrolo-quinoline quinone repeat" evidence="1">
    <location>
        <begin position="91"/>
        <end position="334"/>
    </location>
</feature>
<reference evidence="2" key="1">
    <citation type="journal article" date="2015" name="Nature">
        <title>Complex archaea that bridge the gap between prokaryotes and eukaryotes.</title>
        <authorList>
            <person name="Spang A."/>
            <person name="Saw J.H."/>
            <person name="Jorgensen S.L."/>
            <person name="Zaremba-Niedzwiedzka K."/>
            <person name="Martijn J."/>
            <person name="Lind A.E."/>
            <person name="van Eijk R."/>
            <person name="Schleper C."/>
            <person name="Guy L."/>
            <person name="Ettema T.J."/>
        </authorList>
    </citation>
    <scope>NUCLEOTIDE SEQUENCE</scope>
</reference>
<accession>A0A0F9F960</accession>
<dbReference type="EMBL" id="LAZR01022171">
    <property type="protein sequence ID" value="KKL82798.1"/>
    <property type="molecule type" value="Genomic_DNA"/>
</dbReference>
<dbReference type="InterPro" id="IPR011047">
    <property type="entry name" value="Quinoprotein_ADH-like_sf"/>
</dbReference>
<protein>
    <recommendedName>
        <fullName evidence="1">Pyrrolo-quinoline quinone repeat domain-containing protein</fullName>
    </recommendedName>
</protein>
<name>A0A0F9F960_9ZZZZ</name>
<organism evidence="2">
    <name type="scientific">marine sediment metagenome</name>
    <dbReference type="NCBI Taxonomy" id="412755"/>
    <lineage>
        <taxon>unclassified sequences</taxon>
        <taxon>metagenomes</taxon>
        <taxon>ecological metagenomes</taxon>
    </lineage>
</organism>
<gene>
    <name evidence="2" type="ORF">LCGC14_1981150</name>
</gene>
<proteinExistence type="predicted"/>
<dbReference type="Pfam" id="PF13360">
    <property type="entry name" value="PQQ_2"/>
    <property type="match status" value="1"/>
</dbReference>
<dbReference type="Gene3D" id="2.40.10.480">
    <property type="match status" value="1"/>
</dbReference>
<dbReference type="PANTHER" id="PTHR34512">
    <property type="entry name" value="CELL SURFACE PROTEIN"/>
    <property type="match status" value="1"/>
</dbReference>
<dbReference type="PANTHER" id="PTHR34512:SF30">
    <property type="entry name" value="OUTER MEMBRANE PROTEIN ASSEMBLY FACTOR BAMB"/>
    <property type="match status" value="1"/>
</dbReference>
<dbReference type="Gene3D" id="2.130.10.10">
    <property type="entry name" value="YVTN repeat-like/Quinoprotein amine dehydrogenase"/>
    <property type="match status" value="1"/>
</dbReference>
<dbReference type="InterPro" id="IPR002372">
    <property type="entry name" value="PQQ_rpt_dom"/>
</dbReference>
<sequence length="413" mass="44421">MARTITCATKLALLAALLTSGPAFAQTEDAPWWPQFHGPKRDNMSTETGLLKQWPEGGPKVIWKFSGCGDGYSMVSIADGRIFTAGDFDDDEKIIALDLDGKPLWTANNGASWNGPYPGARTMPTYDDGLLYHMNPTGKLTALKAATGELVWSVDLKAEFGARYGMWAMAENVVVDGDRVFCIPGGSKALVAALDKRTGKTVWTSKGLGTTSAYCSPLAVQRGSRRLIVTVTSSAIVGLDAKTGATLWQRPYRNRYAVHANTPIHHDGIIYVTSGYKLGGVALKLSDDGSKITELWTDKKLDAQHGGVVLLDGHLYGAGEKTWICLELKSGNVVHEAKGVGKGSVTYADGMLYCYSERGTLGLVKASPKAHEMVSSFKVTKGVGKHWAHPVVAAGRLFIRHGDVLMAFDVKAK</sequence>